<organism evidence="10 11">
    <name type="scientific">Oceanobacillus zhaokaii</name>
    <dbReference type="NCBI Taxonomy" id="2052660"/>
    <lineage>
        <taxon>Bacteria</taxon>
        <taxon>Bacillati</taxon>
        <taxon>Bacillota</taxon>
        <taxon>Bacilli</taxon>
        <taxon>Bacillales</taxon>
        <taxon>Bacillaceae</taxon>
        <taxon>Oceanobacillus</taxon>
    </lineage>
</organism>
<dbReference type="InterPro" id="IPR050095">
    <property type="entry name" value="ECF_ABC_transporter_ATP-bd"/>
</dbReference>
<evidence type="ECO:0000256" key="5">
    <source>
        <dbReference type="ARBA" id="ARBA00022741"/>
    </source>
</evidence>
<keyword evidence="5" id="KW-0547">Nucleotide-binding</keyword>
<dbReference type="GO" id="GO:0043190">
    <property type="term" value="C:ATP-binding cassette (ABC) transporter complex"/>
    <property type="evidence" value="ECO:0007669"/>
    <property type="project" value="TreeGrafter"/>
</dbReference>
<name>A0A345PJ54_9BACI</name>
<dbReference type="GO" id="GO:0016887">
    <property type="term" value="F:ATP hydrolysis activity"/>
    <property type="evidence" value="ECO:0007669"/>
    <property type="project" value="InterPro"/>
</dbReference>
<evidence type="ECO:0000256" key="6">
    <source>
        <dbReference type="ARBA" id="ARBA00022840"/>
    </source>
</evidence>
<dbReference type="InterPro" id="IPR027417">
    <property type="entry name" value="P-loop_NTPase"/>
</dbReference>
<dbReference type="GO" id="GO:0005524">
    <property type="term" value="F:ATP binding"/>
    <property type="evidence" value="ECO:0007669"/>
    <property type="project" value="UniProtKB-KW"/>
</dbReference>
<dbReference type="OrthoDB" id="9784332at2"/>
<dbReference type="FunFam" id="3.40.50.300:FF:000224">
    <property type="entry name" value="Energy-coupling factor transporter ATP-binding protein EcfA"/>
    <property type="match status" value="1"/>
</dbReference>
<evidence type="ECO:0000313" key="10">
    <source>
        <dbReference type="EMBL" id="AXI10034.1"/>
    </source>
</evidence>
<keyword evidence="7" id="KW-1278">Translocase</keyword>
<dbReference type="AlphaFoldDB" id="A0A345PJ54"/>
<dbReference type="SUPFAM" id="SSF52540">
    <property type="entry name" value="P-loop containing nucleoside triphosphate hydrolases"/>
    <property type="match status" value="1"/>
</dbReference>
<keyword evidence="11" id="KW-1185">Reference proteome</keyword>
<evidence type="ECO:0000256" key="7">
    <source>
        <dbReference type="ARBA" id="ARBA00022967"/>
    </source>
</evidence>
<evidence type="ECO:0000259" key="9">
    <source>
        <dbReference type="PROSITE" id="PS50893"/>
    </source>
</evidence>
<comment type="similarity">
    <text evidence="2">Belongs to the ABC transporter superfamily.</text>
</comment>
<keyword evidence="3" id="KW-0813">Transport</keyword>
<dbReference type="PANTHER" id="PTHR43553">
    <property type="entry name" value="HEAVY METAL TRANSPORTER"/>
    <property type="match status" value="1"/>
</dbReference>
<evidence type="ECO:0000256" key="3">
    <source>
        <dbReference type="ARBA" id="ARBA00022448"/>
    </source>
</evidence>
<dbReference type="InterPro" id="IPR015856">
    <property type="entry name" value="ABC_transpr_CbiO/EcfA_su"/>
</dbReference>
<dbReference type="KEGG" id="ocn:CUC15_14345"/>
<keyword evidence="8" id="KW-0472">Membrane</keyword>
<dbReference type="InterPro" id="IPR003439">
    <property type="entry name" value="ABC_transporter-like_ATP-bd"/>
</dbReference>
<gene>
    <name evidence="10" type="ORF">CUC15_14345</name>
</gene>
<dbReference type="Proteomes" id="UP000253908">
    <property type="component" value="Chromosome"/>
</dbReference>
<dbReference type="Pfam" id="PF00005">
    <property type="entry name" value="ABC_tran"/>
    <property type="match status" value="1"/>
</dbReference>
<keyword evidence="6 10" id="KW-0067">ATP-binding</keyword>
<dbReference type="SMART" id="SM00382">
    <property type="entry name" value="AAA"/>
    <property type="match status" value="1"/>
</dbReference>
<keyword evidence="4" id="KW-1003">Cell membrane</keyword>
<feature type="domain" description="ABC transporter" evidence="9">
    <location>
        <begin position="4"/>
        <end position="236"/>
    </location>
</feature>
<proteinExistence type="inferred from homology"/>
<evidence type="ECO:0000256" key="1">
    <source>
        <dbReference type="ARBA" id="ARBA00004202"/>
    </source>
</evidence>
<dbReference type="Gene3D" id="3.40.50.300">
    <property type="entry name" value="P-loop containing nucleotide triphosphate hydrolases"/>
    <property type="match status" value="1"/>
</dbReference>
<dbReference type="EMBL" id="CP024848">
    <property type="protein sequence ID" value="AXI10034.1"/>
    <property type="molecule type" value="Genomic_DNA"/>
</dbReference>
<evidence type="ECO:0000256" key="4">
    <source>
        <dbReference type="ARBA" id="ARBA00022475"/>
    </source>
</evidence>
<evidence type="ECO:0000256" key="8">
    <source>
        <dbReference type="ARBA" id="ARBA00023136"/>
    </source>
</evidence>
<dbReference type="PROSITE" id="PS50893">
    <property type="entry name" value="ABC_TRANSPORTER_2"/>
    <property type="match status" value="1"/>
</dbReference>
<dbReference type="InterPro" id="IPR003593">
    <property type="entry name" value="AAA+_ATPase"/>
</dbReference>
<evidence type="ECO:0000313" key="11">
    <source>
        <dbReference type="Proteomes" id="UP000253908"/>
    </source>
</evidence>
<dbReference type="GO" id="GO:0042626">
    <property type="term" value="F:ATPase-coupled transmembrane transporter activity"/>
    <property type="evidence" value="ECO:0007669"/>
    <property type="project" value="TreeGrafter"/>
</dbReference>
<dbReference type="PANTHER" id="PTHR43553:SF25">
    <property type="entry name" value="ABC-TYPE COBALT TRANSPORT SYSTEM, ATPASE COMPONENT"/>
    <property type="match status" value="1"/>
</dbReference>
<reference evidence="11" key="1">
    <citation type="submission" date="2017-11" db="EMBL/GenBank/DDBJ databases">
        <authorList>
            <person name="Zhu W."/>
        </authorList>
    </citation>
    <scope>NUCLEOTIDE SEQUENCE [LARGE SCALE GENOMIC DNA]</scope>
    <source>
        <strain evidence="11">160</strain>
    </source>
</reference>
<evidence type="ECO:0000256" key="2">
    <source>
        <dbReference type="ARBA" id="ARBA00005417"/>
    </source>
</evidence>
<accession>A0A345PJ54</accession>
<comment type="subcellular location">
    <subcellularLocation>
        <location evidence="1">Cell membrane</location>
        <topology evidence="1">Peripheral membrane protein</topology>
    </subcellularLocation>
</comment>
<protein>
    <submittedName>
        <fullName evidence="10">Cobalt ABC transporter ATP-binding protein</fullName>
    </submittedName>
</protein>
<dbReference type="GO" id="GO:0015087">
    <property type="term" value="F:cobalt ion transmembrane transporter activity"/>
    <property type="evidence" value="ECO:0007669"/>
    <property type="project" value="UniProtKB-ARBA"/>
</dbReference>
<dbReference type="CDD" id="cd03225">
    <property type="entry name" value="ABC_cobalt_CbiO_domain1"/>
    <property type="match status" value="1"/>
</dbReference>
<sequence length="271" mass="30481">MAEINVRGLHFGYHPDQEILKGINLHFKEKSTAIIGQNGAGKTTLVKLFKGLLKPVKGDVLINATNTKEITAAKLANQIGLVFQNPNDQIFKSNVIDEVKYGPLMIGFTEKEASIQADLALEAVGLKGLEQVNPYDLSLYERKMISIASILAMDMPIVIFDEPTMGQDYQGKERIKAIINRLRQEGKLVLSIIHDMDFAAEVFERIIVMKEGQILLDGESREVFAEVELLKEAYLEQPHVTRIGRELGAEQVFLNERELIDWLKIQHATLQ</sequence>